<reference evidence="1 2" key="1">
    <citation type="submission" date="2019-09" db="EMBL/GenBank/DDBJ databases">
        <title>Gimesia benthica sp. nov., a novel bacterium isolated from deep-sea water of the Northwest Indian Ocean.</title>
        <authorList>
            <person name="Dai X."/>
        </authorList>
    </citation>
    <scope>NUCLEOTIDE SEQUENCE [LARGE SCALE GENOMIC DNA]</scope>
    <source>
        <strain evidence="1 2">E7</strain>
    </source>
</reference>
<accession>A0A6I6ADZ6</accession>
<dbReference type="Proteomes" id="UP000427281">
    <property type="component" value="Chromosome"/>
</dbReference>
<dbReference type="AlphaFoldDB" id="A0A6I6ADZ6"/>
<evidence type="ECO:0000313" key="1">
    <source>
        <dbReference type="EMBL" id="QGQ24643.1"/>
    </source>
</evidence>
<dbReference type="KEGG" id="gim:F1728_18965"/>
<evidence type="ECO:0000313" key="2">
    <source>
        <dbReference type="Proteomes" id="UP000427281"/>
    </source>
</evidence>
<dbReference type="EMBL" id="CP043930">
    <property type="protein sequence ID" value="QGQ24643.1"/>
    <property type="molecule type" value="Genomic_DNA"/>
</dbReference>
<sequence length="120" mass="13409">MSHIVQIQTEVRDPVAVSSACSRLSLPAPTQRTVRLFNGEVSGLAVELPGWRYPVVCQLASGQLQYDNYEGRWGDQAHLNRFVQIYCVEKAKLEARKAGHCINERTLQDGSILIQVQVNS</sequence>
<name>A0A6I6ADZ6_9PLAN</name>
<organism evidence="1 2">
    <name type="scientific">Gimesia benthica</name>
    <dbReference type="NCBI Taxonomy" id="2608982"/>
    <lineage>
        <taxon>Bacteria</taxon>
        <taxon>Pseudomonadati</taxon>
        <taxon>Planctomycetota</taxon>
        <taxon>Planctomycetia</taxon>
        <taxon>Planctomycetales</taxon>
        <taxon>Planctomycetaceae</taxon>
        <taxon>Gimesia</taxon>
    </lineage>
</organism>
<keyword evidence="2" id="KW-1185">Reference proteome</keyword>
<proteinExistence type="predicted"/>
<gene>
    <name evidence="1" type="ORF">F1728_18965</name>
</gene>
<dbReference type="RefSeq" id="WP_155365415.1">
    <property type="nucleotide sequence ID" value="NZ_CP043930.1"/>
</dbReference>
<protein>
    <submittedName>
        <fullName evidence="1">DUF1257 domain-containing protein</fullName>
    </submittedName>
</protein>